<keyword evidence="5" id="KW-1185">Reference proteome</keyword>
<dbReference type="PANTHER" id="PTHR11276">
    <property type="entry name" value="DNA POLYMERASE TYPE-X FAMILY MEMBER"/>
    <property type="match status" value="1"/>
</dbReference>
<dbReference type="EMBL" id="JADGJD010000320">
    <property type="protein sequence ID" value="KAJ3052163.1"/>
    <property type="molecule type" value="Genomic_DNA"/>
</dbReference>
<organism evidence="4 5">
    <name type="scientific">Rhizophlyctis rosea</name>
    <dbReference type="NCBI Taxonomy" id="64517"/>
    <lineage>
        <taxon>Eukaryota</taxon>
        <taxon>Fungi</taxon>
        <taxon>Fungi incertae sedis</taxon>
        <taxon>Chytridiomycota</taxon>
        <taxon>Chytridiomycota incertae sedis</taxon>
        <taxon>Chytridiomycetes</taxon>
        <taxon>Rhizophlyctidales</taxon>
        <taxon>Rhizophlyctidaceae</taxon>
        <taxon>Rhizophlyctis</taxon>
    </lineage>
</organism>
<comment type="caution">
    <text evidence="4">The sequence shown here is derived from an EMBL/GenBank/DDBJ whole genome shotgun (WGS) entry which is preliminary data.</text>
</comment>
<gene>
    <name evidence="4" type="ORF">HK097_006809</name>
</gene>
<evidence type="ECO:0000313" key="5">
    <source>
        <dbReference type="Proteomes" id="UP001212841"/>
    </source>
</evidence>
<reference evidence="4" key="1">
    <citation type="submission" date="2020-05" db="EMBL/GenBank/DDBJ databases">
        <title>Phylogenomic resolution of chytrid fungi.</title>
        <authorList>
            <person name="Stajich J.E."/>
            <person name="Amses K."/>
            <person name="Simmons R."/>
            <person name="Seto K."/>
            <person name="Myers J."/>
            <person name="Bonds A."/>
            <person name="Quandt C.A."/>
            <person name="Barry K."/>
            <person name="Liu P."/>
            <person name="Grigoriev I."/>
            <person name="Longcore J.E."/>
            <person name="James T.Y."/>
        </authorList>
    </citation>
    <scope>NUCLEOTIDE SEQUENCE</scope>
    <source>
        <strain evidence="4">JEL0318</strain>
    </source>
</reference>
<protein>
    <recommendedName>
        <fullName evidence="3">Crossover junction endonuclease MUS81-like HHH domain-containing protein</fullName>
    </recommendedName>
</protein>
<evidence type="ECO:0000259" key="3">
    <source>
        <dbReference type="Pfam" id="PF14716"/>
    </source>
</evidence>
<name>A0AAD5SE98_9FUNG</name>
<dbReference type="AlphaFoldDB" id="A0AAD5SE98"/>
<dbReference type="Pfam" id="PF14716">
    <property type="entry name" value="HHH_8"/>
    <property type="match status" value="1"/>
</dbReference>
<evidence type="ECO:0000256" key="1">
    <source>
        <dbReference type="PIRSR" id="PIRSR622312-50"/>
    </source>
</evidence>
<dbReference type="InterPro" id="IPR022312">
    <property type="entry name" value="DNA_pol_X"/>
</dbReference>
<dbReference type="Gene3D" id="1.10.150.110">
    <property type="entry name" value="DNA polymerase beta, N-terminal domain-like"/>
    <property type="match status" value="1"/>
</dbReference>
<dbReference type="PANTHER" id="PTHR11276:SF28">
    <property type="entry name" value="DNA POLYMERASE LAMBDA"/>
    <property type="match status" value="1"/>
</dbReference>
<feature type="region of interest" description="Disordered" evidence="2">
    <location>
        <begin position="1"/>
        <end position="81"/>
    </location>
</feature>
<dbReference type="FunFam" id="1.10.150.110:FF:000005">
    <property type="entry name" value="DNA polymerase POL4"/>
    <property type="match status" value="1"/>
</dbReference>
<evidence type="ECO:0000313" key="4">
    <source>
        <dbReference type="EMBL" id="KAJ3052163.1"/>
    </source>
</evidence>
<feature type="compositionally biased region" description="Polar residues" evidence="2">
    <location>
        <begin position="72"/>
        <end position="81"/>
    </location>
</feature>
<dbReference type="Proteomes" id="UP001212841">
    <property type="component" value="Unassembled WGS sequence"/>
</dbReference>
<dbReference type="GO" id="GO:0003887">
    <property type="term" value="F:DNA-directed DNA polymerase activity"/>
    <property type="evidence" value="ECO:0007669"/>
    <property type="project" value="InterPro"/>
</dbReference>
<accession>A0AAD5SE98</accession>
<dbReference type="InterPro" id="IPR027421">
    <property type="entry name" value="DNA_pol_lamdba_lyase_dom_sf"/>
</dbReference>
<dbReference type="GO" id="GO:0006303">
    <property type="term" value="P:double-strand break repair via nonhomologous end joining"/>
    <property type="evidence" value="ECO:0007669"/>
    <property type="project" value="TreeGrafter"/>
</dbReference>
<dbReference type="SUPFAM" id="SSF47802">
    <property type="entry name" value="DNA polymerase beta, N-terminal domain-like"/>
    <property type="match status" value="1"/>
</dbReference>
<dbReference type="GO" id="GO:0005634">
    <property type="term" value="C:nucleus"/>
    <property type="evidence" value="ECO:0007669"/>
    <property type="project" value="TreeGrafter"/>
</dbReference>
<feature type="domain" description="Crossover junction endonuclease MUS81-like HHH" evidence="3">
    <location>
        <begin position="99"/>
        <end position="164"/>
    </location>
</feature>
<evidence type="ECO:0000256" key="2">
    <source>
        <dbReference type="SAM" id="MobiDB-lite"/>
    </source>
</evidence>
<dbReference type="InterPro" id="IPR010996">
    <property type="entry name" value="HHH_MUS81"/>
</dbReference>
<sequence>MQALVPGLMLPTSSGSGGDSQFIDLDALIREQKQASVEEDGVESDDESGGEGDDDVVEVVGDESVEGGSESQSTSKPLRNQSRFLCMQKSARVTLDAQNKNKAVTDLLEKVLERHEADGDQWRILSYRKAIQILKRYPRKIESGEEAKRVHGIGGKIADKVWKLI</sequence>
<feature type="compositionally biased region" description="Acidic residues" evidence="2">
    <location>
        <begin position="37"/>
        <end position="65"/>
    </location>
</feature>
<dbReference type="GO" id="GO:0003677">
    <property type="term" value="F:DNA binding"/>
    <property type="evidence" value="ECO:0007669"/>
    <property type="project" value="InterPro"/>
</dbReference>
<proteinExistence type="predicted"/>
<feature type="active site" description="Nucleophile; Schiff-base intermediate with DNA; for 5'-dRP lyase activity" evidence="1">
    <location>
        <position position="160"/>
    </location>
</feature>